<accession>A0A1Y1XEL5</accession>
<reference evidence="2 3" key="1">
    <citation type="submission" date="2016-08" db="EMBL/GenBank/DDBJ databases">
        <title>A Parts List for Fungal Cellulosomes Revealed by Comparative Genomics.</title>
        <authorList>
            <consortium name="DOE Joint Genome Institute"/>
            <person name="Haitjema C.H."/>
            <person name="Gilmore S.P."/>
            <person name="Henske J.K."/>
            <person name="Solomon K.V."/>
            <person name="De Groot R."/>
            <person name="Kuo A."/>
            <person name="Mondo S.J."/>
            <person name="Salamov A.A."/>
            <person name="Labutti K."/>
            <person name="Zhao Z."/>
            <person name="Chiniquy J."/>
            <person name="Barry K."/>
            <person name="Brewer H.M."/>
            <person name="Purvine S.O."/>
            <person name="Wright A.T."/>
            <person name="Boxma B."/>
            <person name="Van Alen T."/>
            <person name="Hackstein J.H."/>
            <person name="Baker S.E."/>
            <person name="Grigoriev I.V."/>
            <person name="O'Malley M.A."/>
        </authorList>
    </citation>
    <scope>NUCLEOTIDE SEQUENCE [LARGE SCALE GENOMIC DNA]</scope>
    <source>
        <strain evidence="2 3">S4</strain>
    </source>
</reference>
<proteinExistence type="predicted"/>
<dbReference type="Proteomes" id="UP000193944">
    <property type="component" value="Unassembled WGS sequence"/>
</dbReference>
<dbReference type="OrthoDB" id="774557at2759"/>
<feature type="region of interest" description="Disordered" evidence="1">
    <location>
        <begin position="1"/>
        <end position="140"/>
    </location>
</feature>
<evidence type="ECO:0000313" key="2">
    <source>
        <dbReference type="EMBL" id="ORX84163.1"/>
    </source>
</evidence>
<keyword evidence="3" id="KW-1185">Reference proteome</keyword>
<evidence type="ECO:0000313" key="3">
    <source>
        <dbReference type="Proteomes" id="UP000193944"/>
    </source>
</evidence>
<feature type="compositionally biased region" description="Low complexity" evidence="1">
    <location>
        <begin position="1"/>
        <end position="35"/>
    </location>
</feature>
<dbReference type="AlphaFoldDB" id="A0A1Y1XEL5"/>
<organism evidence="2 3">
    <name type="scientific">Anaeromyces robustus</name>
    <dbReference type="NCBI Taxonomy" id="1754192"/>
    <lineage>
        <taxon>Eukaryota</taxon>
        <taxon>Fungi</taxon>
        <taxon>Fungi incertae sedis</taxon>
        <taxon>Chytridiomycota</taxon>
        <taxon>Chytridiomycota incertae sedis</taxon>
        <taxon>Neocallimastigomycetes</taxon>
        <taxon>Neocallimastigales</taxon>
        <taxon>Neocallimastigaceae</taxon>
        <taxon>Anaeromyces</taxon>
    </lineage>
</organism>
<feature type="compositionally biased region" description="Polar residues" evidence="1">
    <location>
        <begin position="42"/>
        <end position="84"/>
    </location>
</feature>
<dbReference type="EMBL" id="MCFG01000057">
    <property type="protein sequence ID" value="ORX84163.1"/>
    <property type="molecule type" value="Genomic_DNA"/>
</dbReference>
<sequence>MSYPNSNNNSPYSSGQMSPNYYSNSNSPMNYGSPYQGRKNLGVNQGMNSGMNQGMNQGMNSGMNQGMNQGMNLGMNQVKNQGSQKYKFLPYQPPRVSSQQKNHTSSNNTPSVSPTSSYSNMGSGQHTPIPHSPSPMNYNNIKDLDKYIIFQI</sequence>
<evidence type="ECO:0000256" key="1">
    <source>
        <dbReference type="SAM" id="MobiDB-lite"/>
    </source>
</evidence>
<name>A0A1Y1XEL5_9FUNG</name>
<reference evidence="2 3" key="2">
    <citation type="submission" date="2016-08" db="EMBL/GenBank/DDBJ databases">
        <title>Pervasive Adenine N6-methylation of Active Genes in Fungi.</title>
        <authorList>
            <consortium name="DOE Joint Genome Institute"/>
            <person name="Mondo S.J."/>
            <person name="Dannebaum R.O."/>
            <person name="Kuo R.C."/>
            <person name="Labutti K."/>
            <person name="Haridas S."/>
            <person name="Kuo A."/>
            <person name="Salamov A."/>
            <person name="Ahrendt S.R."/>
            <person name="Lipzen A."/>
            <person name="Sullivan W."/>
            <person name="Andreopoulos W.B."/>
            <person name="Clum A."/>
            <person name="Lindquist E."/>
            <person name="Daum C."/>
            <person name="Ramamoorthy G.K."/>
            <person name="Gryganskyi A."/>
            <person name="Culley D."/>
            <person name="Magnuson J.K."/>
            <person name="James T.Y."/>
            <person name="O'Malley M.A."/>
            <person name="Stajich J.E."/>
            <person name="Spatafora J.W."/>
            <person name="Visel A."/>
            <person name="Grigoriev I.V."/>
        </authorList>
    </citation>
    <scope>NUCLEOTIDE SEQUENCE [LARGE SCALE GENOMIC DNA]</scope>
    <source>
        <strain evidence="2 3">S4</strain>
    </source>
</reference>
<comment type="caution">
    <text evidence="2">The sequence shown here is derived from an EMBL/GenBank/DDBJ whole genome shotgun (WGS) entry which is preliminary data.</text>
</comment>
<gene>
    <name evidence="2" type="ORF">BCR32DRAFT_242778</name>
</gene>
<feature type="compositionally biased region" description="Low complexity" evidence="1">
    <location>
        <begin position="104"/>
        <end position="120"/>
    </location>
</feature>
<protein>
    <submittedName>
        <fullName evidence="2">Uncharacterized protein</fullName>
    </submittedName>
</protein>